<protein>
    <submittedName>
        <fullName evidence="1">Uncharacterized protein</fullName>
    </submittedName>
</protein>
<reference evidence="1" key="1">
    <citation type="submission" date="2021-02" db="EMBL/GenBank/DDBJ databases">
        <authorList>
            <consortium name="DOE Joint Genome Institute"/>
            <person name="Ahrendt S."/>
            <person name="Looney B.P."/>
            <person name="Miyauchi S."/>
            <person name="Morin E."/>
            <person name="Drula E."/>
            <person name="Courty P.E."/>
            <person name="Chicoki N."/>
            <person name="Fauchery L."/>
            <person name="Kohler A."/>
            <person name="Kuo A."/>
            <person name="Labutti K."/>
            <person name="Pangilinan J."/>
            <person name="Lipzen A."/>
            <person name="Riley R."/>
            <person name="Andreopoulos W."/>
            <person name="He G."/>
            <person name="Johnson J."/>
            <person name="Barry K.W."/>
            <person name="Grigoriev I.V."/>
            <person name="Nagy L."/>
            <person name="Hibbett D."/>
            <person name="Henrissat B."/>
            <person name="Matheny P.B."/>
            <person name="Labbe J."/>
            <person name="Martin F."/>
        </authorList>
    </citation>
    <scope>NUCLEOTIDE SEQUENCE</scope>
    <source>
        <strain evidence="1">EC-137</strain>
    </source>
</reference>
<gene>
    <name evidence="1" type="ORF">K488DRAFT_92237</name>
</gene>
<organism evidence="1 2">
    <name type="scientific">Vararia minispora EC-137</name>
    <dbReference type="NCBI Taxonomy" id="1314806"/>
    <lineage>
        <taxon>Eukaryota</taxon>
        <taxon>Fungi</taxon>
        <taxon>Dikarya</taxon>
        <taxon>Basidiomycota</taxon>
        <taxon>Agaricomycotina</taxon>
        <taxon>Agaricomycetes</taxon>
        <taxon>Russulales</taxon>
        <taxon>Lachnocladiaceae</taxon>
        <taxon>Vararia</taxon>
    </lineage>
</organism>
<reference evidence="1" key="2">
    <citation type="journal article" date="2022" name="New Phytol.">
        <title>Evolutionary transition to the ectomycorrhizal habit in the genomes of a hyperdiverse lineage of mushroom-forming fungi.</title>
        <authorList>
            <person name="Looney B."/>
            <person name="Miyauchi S."/>
            <person name="Morin E."/>
            <person name="Drula E."/>
            <person name="Courty P.E."/>
            <person name="Kohler A."/>
            <person name="Kuo A."/>
            <person name="LaButti K."/>
            <person name="Pangilinan J."/>
            <person name="Lipzen A."/>
            <person name="Riley R."/>
            <person name="Andreopoulos W."/>
            <person name="He G."/>
            <person name="Johnson J."/>
            <person name="Nolan M."/>
            <person name="Tritt A."/>
            <person name="Barry K.W."/>
            <person name="Grigoriev I.V."/>
            <person name="Nagy L.G."/>
            <person name="Hibbett D."/>
            <person name="Henrissat B."/>
            <person name="Matheny P.B."/>
            <person name="Labbe J."/>
            <person name="Martin F.M."/>
        </authorList>
    </citation>
    <scope>NUCLEOTIDE SEQUENCE</scope>
    <source>
        <strain evidence="1">EC-137</strain>
    </source>
</reference>
<name>A0ACB8Q4B3_9AGAM</name>
<comment type="caution">
    <text evidence="1">The sequence shown here is derived from an EMBL/GenBank/DDBJ whole genome shotgun (WGS) entry which is preliminary data.</text>
</comment>
<dbReference type="Proteomes" id="UP000814128">
    <property type="component" value="Unassembled WGS sequence"/>
</dbReference>
<evidence type="ECO:0000313" key="1">
    <source>
        <dbReference type="EMBL" id="KAI0026604.1"/>
    </source>
</evidence>
<proteinExistence type="predicted"/>
<sequence>MPSHGDQVQSPPKLRTTRQAVRLRHEALEASCEPPAATSLGTSILSVVANPAVAAAIHDLRRDKDVLEQQLADVVQRGTFCEGAFDDLKKYVSTLEERYHKLQLDYYALQQDSALLHARNLALEKQNAALQHENAHLKHENASLKGELASLRHEKVQQLRRNRNAHHERERRQKQAKAKLHMQRRELAEESARITRARVRT</sequence>
<keyword evidence="2" id="KW-1185">Reference proteome</keyword>
<dbReference type="EMBL" id="MU274351">
    <property type="protein sequence ID" value="KAI0026604.1"/>
    <property type="molecule type" value="Genomic_DNA"/>
</dbReference>
<evidence type="ECO:0000313" key="2">
    <source>
        <dbReference type="Proteomes" id="UP000814128"/>
    </source>
</evidence>
<accession>A0ACB8Q4B3</accession>